<sequence>MQELGITPKYIPGRANIVADAFSRNPPATQQLMPSSAEVSCMGRAQRLPVRPRPLPEAVLVSVQPVGSLGVEYADLPDLVPEIEESQIPVREGDGQQSRMGMELQSLTVSATQSQAFFDACRRGYSADLFFHPVLQHLS</sequence>
<dbReference type="PhylomeDB" id="A0A0G4GDA2"/>
<dbReference type="EMBL" id="CDMZ01001104">
    <property type="protein sequence ID" value="CEM27249.1"/>
    <property type="molecule type" value="Genomic_DNA"/>
</dbReference>
<name>A0A0G4GDA2_9ALVE</name>
<accession>A0A0G4GDA2</accession>
<dbReference type="AlphaFoldDB" id="A0A0G4GDA2"/>
<gene>
    <name evidence="1" type="ORF">Cvel_608</name>
</gene>
<protein>
    <submittedName>
        <fullName evidence="1">Uncharacterized protein</fullName>
    </submittedName>
</protein>
<dbReference type="VEuPathDB" id="CryptoDB:Cvel_608"/>
<proteinExistence type="predicted"/>
<reference evidence="1" key="1">
    <citation type="submission" date="2014-11" db="EMBL/GenBank/DDBJ databases">
        <authorList>
            <person name="Otto D Thomas"/>
            <person name="Naeem Raeece"/>
        </authorList>
    </citation>
    <scope>NUCLEOTIDE SEQUENCE</scope>
</reference>
<evidence type="ECO:0000313" key="1">
    <source>
        <dbReference type="EMBL" id="CEM27249.1"/>
    </source>
</evidence>
<organism evidence="1">
    <name type="scientific">Chromera velia CCMP2878</name>
    <dbReference type="NCBI Taxonomy" id="1169474"/>
    <lineage>
        <taxon>Eukaryota</taxon>
        <taxon>Sar</taxon>
        <taxon>Alveolata</taxon>
        <taxon>Colpodellida</taxon>
        <taxon>Chromeraceae</taxon>
        <taxon>Chromera</taxon>
    </lineage>
</organism>